<dbReference type="AlphaFoldDB" id="A0AAN5HZ93"/>
<proteinExistence type="predicted"/>
<gene>
    <name evidence="1" type="ORF">PMAYCL1PPCAC_16453</name>
</gene>
<accession>A0AAN5HZ93</accession>
<reference evidence="2" key="1">
    <citation type="submission" date="2022-10" db="EMBL/GenBank/DDBJ databases">
        <title>Genome assembly of Pristionchus species.</title>
        <authorList>
            <person name="Yoshida K."/>
            <person name="Sommer R.J."/>
        </authorList>
    </citation>
    <scope>NUCLEOTIDE SEQUENCE [LARGE SCALE GENOMIC DNA]</scope>
    <source>
        <strain evidence="2">RS5460</strain>
    </source>
</reference>
<evidence type="ECO:0000313" key="1">
    <source>
        <dbReference type="EMBL" id="GMR46258.1"/>
    </source>
</evidence>
<keyword evidence="2" id="KW-1185">Reference proteome</keyword>
<dbReference type="Proteomes" id="UP001328107">
    <property type="component" value="Unassembled WGS sequence"/>
</dbReference>
<dbReference type="EMBL" id="BTRK01000004">
    <property type="protein sequence ID" value="GMR46258.1"/>
    <property type="molecule type" value="Genomic_DNA"/>
</dbReference>
<name>A0AAN5HZ93_9BILA</name>
<protein>
    <submittedName>
        <fullName evidence="1">Uncharacterized protein</fullName>
    </submittedName>
</protein>
<evidence type="ECO:0000313" key="2">
    <source>
        <dbReference type="Proteomes" id="UP001328107"/>
    </source>
</evidence>
<feature type="non-terminal residue" evidence="1">
    <location>
        <position position="140"/>
    </location>
</feature>
<sequence length="140" mass="16478">MDCYGALARWEAVLSECCLRNHRHDDYHIRELMHRSYHRHDHLCGDNQNDVAVAETCRNAVHASHCRDSSDLYPSSVRVRPLLFKHHVPFSQYFRSRIGKQFHISCLVLPRVGRGCDHCADQRLSYWILEIDRNQAKTYS</sequence>
<organism evidence="1 2">
    <name type="scientific">Pristionchus mayeri</name>
    <dbReference type="NCBI Taxonomy" id="1317129"/>
    <lineage>
        <taxon>Eukaryota</taxon>
        <taxon>Metazoa</taxon>
        <taxon>Ecdysozoa</taxon>
        <taxon>Nematoda</taxon>
        <taxon>Chromadorea</taxon>
        <taxon>Rhabditida</taxon>
        <taxon>Rhabditina</taxon>
        <taxon>Diplogasteromorpha</taxon>
        <taxon>Diplogasteroidea</taxon>
        <taxon>Neodiplogasteridae</taxon>
        <taxon>Pristionchus</taxon>
    </lineage>
</organism>
<comment type="caution">
    <text evidence="1">The sequence shown here is derived from an EMBL/GenBank/DDBJ whole genome shotgun (WGS) entry which is preliminary data.</text>
</comment>